<feature type="region of interest" description="Disordered" evidence="1">
    <location>
        <begin position="412"/>
        <end position="447"/>
    </location>
</feature>
<evidence type="ECO:0000256" key="1">
    <source>
        <dbReference type="SAM" id="MobiDB-lite"/>
    </source>
</evidence>
<evidence type="ECO:0000256" key="2">
    <source>
        <dbReference type="SAM" id="Phobius"/>
    </source>
</evidence>
<dbReference type="PANTHER" id="PTHR23521">
    <property type="entry name" value="TRANSPORTER MFS SUPERFAMILY"/>
    <property type="match status" value="1"/>
</dbReference>
<dbReference type="GO" id="GO:0022857">
    <property type="term" value="F:transmembrane transporter activity"/>
    <property type="evidence" value="ECO:0007669"/>
    <property type="project" value="InterPro"/>
</dbReference>
<keyword evidence="2" id="KW-0812">Transmembrane</keyword>
<feature type="transmembrane region" description="Helical" evidence="2">
    <location>
        <begin position="354"/>
        <end position="370"/>
    </location>
</feature>
<dbReference type="InterPro" id="IPR011701">
    <property type="entry name" value="MFS"/>
</dbReference>
<sequence length="447" mass="47875">MSQALMAFSSLYFATLLMLLGSGLLSTYLGLYLAAKGVSEIWIGVLMTGYYVGLVMGASVGHKLIARVGHIRAFVASAGVVTASVLGHALTDNVSVWLALRVLAGMAMMCQYMVLESWLNEQAESHQRGMVFASYMVVTFLGLVLGQVVFTVMPDLQIKHLLFVAMCFSLCLVPVAVTKQIHPAPLHPAPLKVKLFVERIPQALTTIVVAGLMLGAFYGMAPVFAKTEGLTTSQIGIFMAVTICAGLMAQWPAGWLSDRVDRSHLIQLNAIVLTGVSVLMALDLLPGMALMILTAIFGFLVFTLYPLAVALANDHVEPDDRVPLSAMLLLTFGLGASVGPLASSAMMKMWGPEMLYIFMACCSMVLVFRVRAGAVTGEHLVEEAPLHFMPAAGNLVSSSLAAAMDPRVDEQAVADQMQDDIVEEPQEPLTEAEVAAADADQDDHRPG</sequence>
<dbReference type="InterPro" id="IPR036259">
    <property type="entry name" value="MFS_trans_sf"/>
</dbReference>
<feature type="transmembrane region" description="Helical" evidence="2">
    <location>
        <begin position="73"/>
        <end position="90"/>
    </location>
</feature>
<dbReference type="EMBL" id="LAZR01000070">
    <property type="protein sequence ID" value="KKN95482.1"/>
    <property type="molecule type" value="Genomic_DNA"/>
</dbReference>
<feature type="transmembrane region" description="Helical" evidence="2">
    <location>
        <begin position="265"/>
        <end position="282"/>
    </location>
</feature>
<feature type="transmembrane region" description="Helical" evidence="2">
    <location>
        <begin position="96"/>
        <end position="119"/>
    </location>
</feature>
<dbReference type="Pfam" id="PF07690">
    <property type="entry name" value="MFS_1"/>
    <property type="match status" value="1"/>
</dbReference>
<feature type="transmembrane region" description="Helical" evidence="2">
    <location>
        <begin position="324"/>
        <end position="342"/>
    </location>
</feature>
<proteinExistence type="predicted"/>
<comment type="caution">
    <text evidence="4">The sequence shown here is derived from an EMBL/GenBank/DDBJ whole genome shotgun (WGS) entry which is preliminary data.</text>
</comment>
<feature type="transmembrane region" description="Helical" evidence="2">
    <location>
        <begin position="288"/>
        <end position="312"/>
    </location>
</feature>
<organism evidence="4">
    <name type="scientific">marine sediment metagenome</name>
    <dbReference type="NCBI Taxonomy" id="412755"/>
    <lineage>
        <taxon>unclassified sequences</taxon>
        <taxon>metagenomes</taxon>
        <taxon>ecological metagenomes</taxon>
    </lineage>
</organism>
<dbReference type="AlphaFoldDB" id="A0A0F9V701"/>
<dbReference type="Gene3D" id="1.20.1250.20">
    <property type="entry name" value="MFS general substrate transporter like domains"/>
    <property type="match status" value="2"/>
</dbReference>
<name>A0A0F9V701_9ZZZZ</name>
<evidence type="ECO:0000313" key="4">
    <source>
        <dbReference type="EMBL" id="KKN95482.1"/>
    </source>
</evidence>
<accession>A0A0F9V701</accession>
<dbReference type="PROSITE" id="PS50850">
    <property type="entry name" value="MFS"/>
    <property type="match status" value="1"/>
</dbReference>
<keyword evidence="2" id="KW-1133">Transmembrane helix</keyword>
<dbReference type="FunFam" id="1.20.1250.20:FF:000327">
    <property type="entry name" value="Transporter, MFS superfamily"/>
    <property type="match status" value="1"/>
</dbReference>
<evidence type="ECO:0000259" key="3">
    <source>
        <dbReference type="PROSITE" id="PS50850"/>
    </source>
</evidence>
<dbReference type="GO" id="GO:0005886">
    <property type="term" value="C:plasma membrane"/>
    <property type="evidence" value="ECO:0007669"/>
    <property type="project" value="TreeGrafter"/>
</dbReference>
<feature type="transmembrane region" description="Helical" evidence="2">
    <location>
        <begin position="12"/>
        <end position="35"/>
    </location>
</feature>
<feature type="transmembrane region" description="Helical" evidence="2">
    <location>
        <begin position="162"/>
        <end position="182"/>
    </location>
</feature>
<dbReference type="InterPro" id="IPR020846">
    <property type="entry name" value="MFS_dom"/>
</dbReference>
<reference evidence="4" key="1">
    <citation type="journal article" date="2015" name="Nature">
        <title>Complex archaea that bridge the gap between prokaryotes and eukaryotes.</title>
        <authorList>
            <person name="Spang A."/>
            <person name="Saw J.H."/>
            <person name="Jorgensen S.L."/>
            <person name="Zaremba-Niedzwiedzka K."/>
            <person name="Martijn J."/>
            <person name="Lind A.E."/>
            <person name="van Eijk R."/>
            <person name="Schleper C."/>
            <person name="Guy L."/>
            <person name="Ettema T.J."/>
        </authorList>
    </citation>
    <scope>NUCLEOTIDE SEQUENCE</scope>
</reference>
<dbReference type="InterPro" id="IPR047200">
    <property type="entry name" value="MFS_YcaD-like"/>
</dbReference>
<dbReference type="SUPFAM" id="SSF103473">
    <property type="entry name" value="MFS general substrate transporter"/>
    <property type="match status" value="1"/>
</dbReference>
<dbReference type="PANTHER" id="PTHR23521:SF3">
    <property type="entry name" value="MFS TRANSPORTER"/>
    <property type="match status" value="1"/>
</dbReference>
<protein>
    <recommendedName>
        <fullName evidence="3">Major facilitator superfamily (MFS) profile domain-containing protein</fullName>
    </recommendedName>
</protein>
<feature type="compositionally biased region" description="Acidic residues" evidence="1">
    <location>
        <begin position="417"/>
        <end position="426"/>
    </location>
</feature>
<feature type="transmembrane region" description="Helical" evidence="2">
    <location>
        <begin position="233"/>
        <end position="253"/>
    </location>
</feature>
<feature type="transmembrane region" description="Helical" evidence="2">
    <location>
        <begin position="41"/>
        <end position="61"/>
    </location>
</feature>
<dbReference type="FunFam" id="1.20.1250.20:FF:000314">
    <property type="entry name" value="Transporter, MFS superfamily"/>
    <property type="match status" value="1"/>
</dbReference>
<feature type="domain" description="Major facilitator superfamily (MFS) profile" evidence="3">
    <location>
        <begin position="7"/>
        <end position="377"/>
    </location>
</feature>
<gene>
    <name evidence="4" type="ORF">LCGC14_0177270</name>
</gene>
<feature type="transmembrane region" description="Helical" evidence="2">
    <location>
        <begin position="131"/>
        <end position="150"/>
    </location>
</feature>
<dbReference type="CDD" id="cd17477">
    <property type="entry name" value="MFS_YcaD_like"/>
    <property type="match status" value="1"/>
</dbReference>
<feature type="transmembrane region" description="Helical" evidence="2">
    <location>
        <begin position="203"/>
        <end position="221"/>
    </location>
</feature>
<keyword evidence="2" id="KW-0472">Membrane</keyword>